<evidence type="ECO:0000313" key="2">
    <source>
        <dbReference type="Proteomes" id="UP000810292"/>
    </source>
</evidence>
<accession>A0A9D9I9E9</accession>
<proteinExistence type="predicted"/>
<gene>
    <name evidence="1" type="ORF">IAA72_00370</name>
</gene>
<reference evidence="1" key="1">
    <citation type="submission" date="2020-10" db="EMBL/GenBank/DDBJ databases">
        <authorList>
            <person name="Gilroy R."/>
        </authorList>
    </citation>
    <scope>NUCLEOTIDE SEQUENCE</scope>
    <source>
        <strain evidence="1">14700</strain>
    </source>
</reference>
<dbReference type="Proteomes" id="UP000810292">
    <property type="component" value="Unassembled WGS sequence"/>
</dbReference>
<evidence type="ECO:0000313" key="1">
    <source>
        <dbReference type="EMBL" id="MBO8468222.1"/>
    </source>
</evidence>
<sequence>MKDTGFSAADILLPGKGIEMEKWAVVACDQYTSEREYWEEADNFVGTSPSTLRMILPECYLEDSDKEERIRKADETMHHYLESGVFIEYPDSFILVKRDTESGTRYGLVGKLDLEKYDYSPSSLSPIRATEGTIISRIPPRKEIRKNAILEIPHIMVLISDEKRSVIEPIAEKQGKLEKVYDSPLMLGGGHIEGYLVSDEDDKAIIYNALENIEQKLDPENPLLYAMGDGNHSLASAKSLWEDVKTTLSEEERGNHPLRYALCEIENIFDSGLMFEPIHRSFFDITEEKFLEILSHHAEHIEKNNAGSIEEAISAINSEKQSFILINGNDISLIKTSGTEKEMPAWTIQSVIDEMLEKKEGRVDYIHGIDSVMKLAENGALGIILPDISKETFFASILRDKAFPRKTFSIGHANEKRYYVEARKIRM</sequence>
<dbReference type="Pfam" id="PF06245">
    <property type="entry name" value="DUF1015"/>
    <property type="match status" value="1"/>
</dbReference>
<dbReference type="AlphaFoldDB" id="A0A9D9I9E9"/>
<dbReference type="PANTHER" id="PTHR36454:SF1">
    <property type="entry name" value="DUF1015 DOMAIN-CONTAINING PROTEIN"/>
    <property type="match status" value="1"/>
</dbReference>
<organism evidence="1 2">
    <name type="scientific">Candidatus Ornithospirochaeta stercoravium</name>
    <dbReference type="NCBI Taxonomy" id="2840897"/>
    <lineage>
        <taxon>Bacteria</taxon>
        <taxon>Pseudomonadati</taxon>
        <taxon>Spirochaetota</taxon>
        <taxon>Spirochaetia</taxon>
        <taxon>Spirochaetales</taxon>
        <taxon>Spirochaetaceae</taxon>
        <taxon>Spirochaetaceae incertae sedis</taxon>
        <taxon>Candidatus Ornithospirochaeta</taxon>
    </lineage>
</organism>
<name>A0A9D9I9E9_9SPIO</name>
<reference evidence="1" key="2">
    <citation type="journal article" date="2021" name="PeerJ">
        <title>Extensive microbial diversity within the chicken gut microbiome revealed by metagenomics and culture.</title>
        <authorList>
            <person name="Gilroy R."/>
            <person name="Ravi A."/>
            <person name="Getino M."/>
            <person name="Pursley I."/>
            <person name="Horton D.L."/>
            <person name="Alikhan N.F."/>
            <person name="Baker D."/>
            <person name="Gharbi K."/>
            <person name="Hall N."/>
            <person name="Watson M."/>
            <person name="Adriaenssens E.M."/>
            <person name="Foster-Nyarko E."/>
            <person name="Jarju S."/>
            <person name="Secka A."/>
            <person name="Antonio M."/>
            <person name="Oren A."/>
            <person name="Chaudhuri R.R."/>
            <person name="La Ragione R."/>
            <person name="Hildebrand F."/>
            <person name="Pallen M.J."/>
        </authorList>
    </citation>
    <scope>NUCLEOTIDE SEQUENCE</scope>
    <source>
        <strain evidence="1">14700</strain>
    </source>
</reference>
<dbReference type="EMBL" id="JADIMF010000004">
    <property type="protein sequence ID" value="MBO8468222.1"/>
    <property type="molecule type" value="Genomic_DNA"/>
</dbReference>
<comment type="caution">
    <text evidence="1">The sequence shown here is derived from an EMBL/GenBank/DDBJ whole genome shotgun (WGS) entry which is preliminary data.</text>
</comment>
<dbReference type="InterPro" id="IPR008323">
    <property type="entry name" value="UCP033563"/>
</dbReference>
<protein>
    <submittedName>
        <fullName evidence="1">DUF1015 domain-containing protein</fullName>
    </submittedName>
</protein>
<dbReference type="PANTHER" id="PTHR36454">
    <property type="entry name" value="LMO2823 PROTEIN"/>
    <property type="match status" value="1"/>
</dbReference>